<reference evidence="7 8" key="1">
    <citation type="submission" date="2018-02" db="EMBL/GenBank/DDBJ databases">
        <title>Jeotgalibacillus proteolyticum sp. nov. a protease producing bacterium isolated from ocean sediments of Laizhou Bay.</title>
        <authorList>
            <person name="Li Y."/>
        </authorList>
    </citation>
    <scope>NUCLEOTIDE SEQUENCE [LARGE SCALE GENOMIC DNA]</scope>
    <source>
        <strain evidence="7 8">22-7</strain>
    </source>
</reference>
<dbReference type="PANTHER" id="PTHR43133:SF60">
    <property type="entry name" value="RNA POLYMERASE SIGMA FACTOR SIGV"/>
    <property type="match status" value="1"/>
</dbReference>
<evidence type="ECO:0000256" key="2">
    <source>
        <dbReference type="ARBA" id="ARBA00023015"/>
    </source>
</evidence>
<sequence>MEEFGTGVKRLIFSYVKDWNITSDLSQDVFITVYEKWDTFEKRSSFKTWVFSIAINKAKDYLKSWHYRKMLVKEPFAFMLTTTNHSPENTLLKRADQEDLVNRVVSLPVKYREVILLHYYQDLTFAEISEMLKIPVSTVKTRLHRAKEKIKRSHEAKERWGEHG</sequence>
<evidence type="ECO:0000259" key="5">
    <source>
        <dbReference type="Pfam" id="PF04542"/>
    </source>
</evidence>
<keyword evidence="2" id="KW-0805">Transcription regulation</keyword>
<accession>A0A2S5GE41</accession>
<dbReference type="Gene3D" id="1.10.10.10">
    <property type="entry name" value="Winged helix-like DNA-binding domain superfamily/Winged helix DNA-binding domain"/>
    <property type="match status" value="1"/>
</dbReference>
<keyword evidence="4" id="KW-0804">Transcription</keyword>
<dbReference type="SUPFAM" id="SSF88946">
    <property type="entry name" value="Sigma2 domain of RNA polymerase sigma factors"/>
    <property type="match status" value="1"/>
</dbReference>
<evidence type="ECO:0000256" key="4">
    <source>
        <dbReference type="ARBA" id="ARBA00023163"/>
    </source>
</evidence>
<dbReference type="Pfam" id="PF08281">
    <property type="entry name" value="Sigma70_r4_2"/>
    <property type="match status" value="1"/>
</dbReference>
<dbReference type="GO" id="GO:0016987">
    <property type="term" value="F:sigma factor activity"/>
    <property type="evidence" value="ECO:0007669"/>
    <property type="project" value="UniProtKB-KW"/>
</dbReference>
<evidence type="ECO:0000256" key="1">
    <source>
        <dbReference type="ARBA" id="ARBA00010641"/>
    </source>
</evidence>
<feature type="domain" description="RNA polymerase sigma-70 region 2" evidence="5">
    <location>
        <begin position="4"/>
        <end position="64"/>
    </location>
</feature>
<dbReference type="AlphaFoldDB" id="A0A2S5GE41"/>
<protein>
    <submittedName>
        <fullName evidence="7">RNA polymerase factor sigma C</fullName>
    </submittedName>
</protein>
<organism evidence="7 8">
    <name type="scientific">Jeotgalibacillus proteolyticus</name>
    <dbReference type="NCBI Taxonomy" id="2082395"/>
    <lineage>
        <taxon>Bacteria</taxon>
        <taxon>Bacillati</taxon>
        <taxon>Bacillota</taxon>
        <taxon>Bacilli</taxon>
        <taxon>Bacillales</taxon>
        <taxon>Caryophanaceae</taxon>
        <taxon>Jeotgalibacillus</taxon>
    </lineage>
</organism>
<evidence type="ECO:0000259" key="6">
    <source>
        <dbReference type="Pfam" id="PF08281"/>
    </source>
</evidence>
<dbReference type="InterPro" id="IPR013325">
    <property type="entry name" value="RNA_pol_sigma_r2"/>
</dbReference>
<dbReference type="PANTHER" id="PTHR43133">
    <property type="entry name" value="RNA POLYMERASE ECF-TYPE SIGMA FACTO"/>
    <property type="match status" value="1"/>
</dbReference>
<feature type="domain" description="RNA polymerase sigma factor 70 region 4 type 2" evidence="6">
    <location>
        <begin position="100"/>
        <end position="150"/>
    </location>
</feature>
<keyword evidence="8" id="KW-1185">Reference proteome</keyword>
<evidence type="ECO:0000313" key="7">
    <source>
        <dbReference type="EMBL" id="PPA71153.1"/>
    </source>
</evidence>
<dbReference type="InterPro" id="IPR007627">
    <property type="entry name" value="RNA_pol_sigma70_r2"/>
</dbReference>
<dbReference type="InterPro" id="IPR036388">
    <property type="entry name" value="WH-like_DNA-bd_sf"/>
</dbReference>
<dbReference type="OrthoDB" id="9794508at2"/>
<keyword evidence="3" id="KW-0731">Sigma factor</keyword>
<dbReference type="Proteomes" id="UP000239047">
    <property type="component" value="Unassembled WGS sequence"/>
</dbReference>
<dbReference type="NCBIfam" id="TIGR02937">
    <property type="entry name" value="sigma70-ECF"/>
    <property type="match status" value="1"/>
</dbReference>
<dbReference type="InterPro" id="IPR013324">
    <property type="entry name" value="RNA_pol_sigma_r3/r4-like"/>
</dbReference>
<dbReference type="GO" id="GO:0003677">
    <property type="term" value="F:DNA binding"/>
    <property type="evidence" value="ECO:0007669"/>
    <property type="project" value="InterPro"/>
</dbReference>
<comment type="caution">
    <text evidence="7">The sequence shown here is derived from an EMBL/GenBank/DDBJ whole genome shotgun (WGS) entry which is preliminary data.</text>
</comment>
<gene>
    <name evidence="7" type="ORF">C4B60_08820</name>
</gene>
<dbReference type="Pfam" id="PF04542">
    <property type="entry name" value="Sigma70_r2"/>
    <property type="match status" value="1"/>
</dbReference>
<dbReference type="EMBL" id="PREZ01000003">
    <property type="protein sequence ID" value="PPA71153.1"/>
    <property type="molecule type" value="Genomic_DNA"/>
</dbReference>
<dbReference type="InterPro" id="IPR013249">
    <property type="entry name" value="RNA_pol_sigma70_r4_t2"/>
</dbReference>
<dbReference type="InterPro" id="IPR014284">
    <property type="entry name" value="RNA_pol_sigma-70_dom"/>
</dbReference>
<evidence type="ECO:0000256" key="3">
    <source>
        <dbReference type="ARBA" id="ARBA00023082"/>
    </source>
</evidence>
<dbReference type="InterPro" id="IPR039425">
    <property type="entry name" value="RNA_pol_sigma-70-like"/>
</dbReference>
<name>A0A2S5GE41_9BACL</name>
<dbReference type="CDD" id="cd06171">
    <property type="entry name" value="Sigma70_r4"/>
    <property type="match status" value="1"/>
</dbReference>
<dbReference type="Gene3D" id="1.10.1740.10">
    <property type="match status" value="1"/>
</dbReference>
<dbReference type="SUPFAM" id="SSF88659">
    <property type="entry name" value="Sigma3 and sigma4 domains of RNA polymerase sigma factors"/>
    <property type="match status" value="1"/>
</dbReference>
<evidence type="ECO:0000313" key="8">
    <source>
        <dbReference type="Proteomes" id="UP000239047"/>
    </source>
</evidence>
<comment type="similarity">
    <text evidence="1">Belongs to the sigma-70 factor family. ECF subfamily.</text>
</comment>
<proteinExistence type="inferred from homology"/>
<dbReference type="GO" id="GO:0006352">
    <property type="term" value="P:DNA-templated transcription initiation"/>
    <property type="evidence" value="ECO:0007669"/>
    <property type="project" value="InterPro"/>
</dbReference>